<dbReference type="PROSITE" id="PS00061">
    <property type="entry name" value="ADH_SHORT"/>
    <property type="match status" value="1"/>
</dbReference>
<dbReference type="PRINTS" id="PR01713">
    <property type="entry name" value="NUCEPIMERASE"/>
</dbReference>
<comment type="caution">
    <text evidence="3">The sequence shown here is derived from an EMBL/GenBank/DDBJ whole genome shotgun (WGS) entry which is preliminary data.</text>
</comment>
<keyword evidence="1" id="KW-0520">NAD</keyword>
<feature type="domain" description="NAD(P)-binding" evidence="2">
    <location>
        <begin position="4"/>
        <end position="307"/>
    </location>
</feature>
<dbReference type="EC" id="4.2.1.47" evidence="3"/>
<evidence type="ECO:0000259" key="2">
    <source>
        <dbReference type="Pfam" id="PF16363"/>
    </source>
</evidence>
<accession>A0ABW2NPQ4</accession>
<name>A0ABW2NPQ4_9BACL</name>
<organism evidence="3 4">
    <name type="scientific">Fictibacillus iocasae</name>
    <dbReference type="NCBI Taxonomy" id="2715437"/>
    <lineage>
        <taxon>Bacteria</taxon>
        <taxon>Bacillati</taxon>
        <taxon>Bacillota</taxon>
        <taxon>Bacilli</taxon>
        <taxon>Bacillales</taxon>
        <taxon>Fictibacillaceae</taxon>
        <taxon>Fictibacillus</taxon>
    </lineage>
</organism>
<evidence type="ECO:0000313" key="4">
    <source>
        <dbReference type="Proteomes" id="UP001596549"/>
    </source>
</evidence>
<proteinExistence type="predicted"/>
<dbReference type="Pfam" id="PF16363">
    <property type="entry name" value="GDP_Man_Dehyd"/>
    <property type="match status" value="1"/>
</dbReference>
<reference evidence="4" key="1">
    <citation type="journal article" date="2019" name="Int. J. Syst. Evol. Microbiol.">
        <title>The Global Catalogue of Microorganisms (GCM) 10K type strain sequencing project: providing services to taxonomists for standard genome sequencing and annotation.</title>
        <authorList>
            <consortium name="The Broad Institute Genomics Platform"/>
            <consortium name="The Broad Institute Genome Sequencing Center for Infectious Disease"/>
            <person name="Wu L."/>
            <person name="Ma J."/>
        </authorList>
    </citation>
    <scope>NUCLEOTIDE SEQUENCE [LARGE SCALE GENOMIC DNA]</scope>
    <source>
        <strain evidence="4">NBRC 106396</strain>
    </source>
</reference>
<dbReference type="Proteomes" id="UP001596549">
    <property type="component" value="Unassembled WGS sequence"/>
</dbReference>
<dbReference type="Gene3D" id="3.90.25.10">
    <property type="entry name" value="UDP-galactose 4-epimerase, domain 1"/>
    <property type="match status" value="1"/>
</dbReference>
<dbReference type="EMBL" id="JBHTCP010000012">
    <property type="protein sequence ID" value="MFC7371309.1"/>
    <property type="molecule type" value="Genomic_DNA"/>
</dbReference>
<dbReference type="RefSeq" id="WP_379747752.1">
    <property type="nucleotide sequence ID" value="NZ_JBHTCP010000012.1"/>
</dbReference>
<gene>
    <name evidence="3" type="ORF">ACFQPF_06455</name>
</gene>
<evidence type="ECO:0000256" key="1">
    <source>
        <dbReference type="ARBA" id="ARBA00023027"/>
    </source>
</evidence>
<dbReference type="Gene3D" id="3.40.50.720">
    <property type="entry name" value="NAD(P)-binding Rossmann-like Domain"/>
    <property type="match status" value="1"/>
</dbReference>
<keyword evidence="4" id="KW-1185">Reference proteome</keyword>
<dbReference type="InterPro" id="IPR016040">
    <property type="entry name" value="NAD(P)-bd_dom"/>
</dbReference>
<protein>
    <submittedName>
        <fullName evidence="3">GDP-mannose 4,6-dehydratase</fullName>
        <ecNumber evidence="3">4.2.1.47</ecNumber>
    </submittedName>
</protein>
<sequence length="316" mass="35535">MRILITGGAGFIGSHLAKRLVKEGYDLTLIDSFHSYYSKQQKLDQLAEAKKAGEFEFYEIDLLDEIQLKEWLTGRSFQKVIHLAAIPGVPASIADPLQYIDYDIKATVNLLRASGEAGISHVVFASSSSVYGDSGGKRRASKEGDADGNVASPYAAAKFGAESFCRAYRNLYGFDLTILRFFTVYGPWARPDMAIPIFMNKLLRKEKLHLYNQNSARDYTYIDDIIEGIYLSLKNPAGEKTYNLGSGNPVTLETLTTVLRKHFPQLEKEYAPKRMGDVDATWADIEKATSELGYQPRFSLEEGLERTVHWGRTYLR</sequence>
<dbReference type="SUPFAM" id="SSF51735">
    <property type="entry name" value="NAD(P)-binding Rossmann-fold domains"/>
    <property type="match status" value="1"/>
</dbReference>
<dbReference type="GO" id="GO:0008446">
    <property type="term" value="F:GDP-mannose 4,6-dehydratase activity"/>
    <property type="evidence" value="ECO:0007669"/>
    <property type="project" value="UniProtKB-EC"/>
</dbReference>
<dbReference type="InterPro" id="IPR020904">
    <property type="entry name" value="Sc_DH/Rdtase_CS"/>
</dbReference>
<evidence type="ECO:0000313" key="3">
    <source>
        <dbReference type="EMBL" id="MFC7371309.1"/>
    </source>
</evidence>
<dbReference type="InterPro" id="IPR036291">
    <property type="entry name" value="NAD(P)-bd_dom_sf"/>
</dbReference>
<dbReference type="PANTHER" id="PTHR43574">
    <property type="entry name" value="EPIMERASE-RELATED"/>
    <property type="match status" value="1"/>
</dbReference>
<keyword evidence="3" id="KW-0456">Lyase</keyword>